<name>A0A3P7QPJ5_DIBLA</name>
<dbReference type="GO" id="GO:2001136">
    <property type="term" value="P:negative regulation of endocytic recycling"/>
    <property type="evidence" value="ECO:0007669"/>
    <property type="project" value="TreeGrafter"/>
</dbReference>
<organism evidence="2 3">
    <name type="scientific">Dibothriocephalus latus</name>
    <name type="common">Fish tapeworm</name>
    <name type="synonym">Diphyllobothrium latum</name>
    <dbReference type="NCBI Taxonomy" id="60516"/>
    <lineage>
        <taxon>Eukaryota</taxon>
        <taxon>Metazoa</taxon>
        <taxon>Spiralia</taxon>
        <taxon>Lophotrochozoa</taxon>
        <taxon>Platyhelminthes</taxon>
        <taxon>Cestoda</taxon>
        <taxon>Eucestoda</taxon>
        <taxon>Diphyllobothriidea</taxon>
        <taxon>Diphyllobothriidae</taxon>
        <taxon>Dibothriocephalus</taxon>
    </lineage>
</organism>
<dbReference type="Gene3D" id="1.10.555.10">
    <property type="entry name" value="Rho GTPase activation protein"/>
    <property type="match status" value="1"/>
</dbReference>
<evidence type="ECO:0000313" key="2">
    <source>
        <dbReference type="EMBL" id="VDN33712.1"/>
    </source>
</evidence>
<dbReference type="InterPro" id="IPR008936">
    <property type="entry name" value="Rho_GTPase_activation_prot"/>
</dbReference>
<dbReference type="Pfam" id="PF00620">
    <property type="entry name" value="RhoGAP"/>
    <property type="match status" value="1"/>
</dbReference>
<gene>
    <name evidence="2" type="ORF">DILT_LOCUS16313</name>
</gene>
<dbReference type="PANTHER" id="PTHR45808">
    <property type="entry name" value="RHO GTPASE-ACTIVATING PROTEIN 68F"/>
    <property type="match status" value="1"/>
</dbReference>
<dbReference type="SUPFAM" id="SSF48350">
    <property type="entry name" value="GTPase activation domain, GAP"/>
    <property type="match status" value="1"/>
</dbReference>
<evidence type="ECO:0000313" key="3">
    <source>
        <dbReference type="Proteomes" id="UP000281553"/>
    </source>
</evidence>
<proteinExistence type="predicted"/>
<dbReference type="GO" id="GO:0005096">
    <property type="term" value="F:GTPase activator activity"/>
    <property type="evidence" value="ECO:0007669"/>
    <property type="project" value="TreeGrafter"/>
</dbReference>
<sequence>MFLRSTGVLSLREVQMMYNNGDFVDLYDFDDPHLAAMLLKTFLHELAEPLLTYELFDDIVHISSKFN</sequence>
<dbReference type="GO" id="GO:0005737">
    <property type="term" value="C:cytoplasm"/>
    <property type="evidence" value="ECO:0007669"/>
    <property type="project" value="TreeGrafter"/>
</dbReference>
<dbReference type="PANTHER" id="PTHR45808:SF2">
    <property type="entry name" value="RHO GTPASE-ACTIVATING PROTEIN 68F"/>
    <property type="match status" value="1"/>
</dbReference>
<evidence type="ECO:0000259" key="1">
    <source>
        <dbReference type="PROSITE" id="PS50238"/>
    </source>
</evidence>
<dbReference type="InterPro" id="IPR000198">
    <property type="entry name" value="RhoGAP_dom"/>
</dbReference>
<dbReference type="GO" id="GO:0007264">
    <property type="term" value="P:small GTPase-mediated signal transduction"/>
    <property type="evidence" value="ECO:0007669"/>
    <property type="project" value="TreeGrafter"/>
</dbReference>
<dbReference type="EMBL" id="UYRU01084150">
    <property type="protein sequence ID" value="VDN33712.1"/>
    <property type="molecule type" value="Genomic_DNA"/>
</dbReference>
<dbReference type="OrthoDB" id="19923at2759"/>
<feature type="domain" description="Rho-GAP" evidence="1">
    <location>
        <begin position="1"/>
        <end position="67"/>
    </location>
</feature>
<keyword evidence="3" id="KW-1185">Reference proteome</keyword>
<dbReference type="Proteomes" id="UP000281553">
    <property type="component" value="Unassembled WGS sequence"/>
</dbReference>
<reference evidence="2 3" key="1">
    <citation type="submission" date="2018-11" db="EMBL/GenBank/DDBJ databases">
        <authorList>
            <consortium name="Pathogen Informatics"/>
        </authorList>
    </citation>
    <scope>NUCLEOTIDE SEQUENCE [LARGE SCALE GENOMIC DNA]</scope>
</reference>
<protein>
    <recommendedName>
        <fullName evidence="1">Rho-GAP domain-containing protein</fullName>
    </recommendedName>
</protein>
<dbReference type="AlphaFoldDB" id="A0A3P7QPJ5"/>
<accession>A0A3P7QPJ5</accession>
<dbReference type="PROSITE" id="PS50238">
    <property type="entry name" value="RHOGAP"/>
    <property type="match status" value="1"/>
</dbReference>